<organism evidence="2 3">
    <name type="scientific">Halococcus salifodinae DSM 8989</name>
    <dbReference type="NCBI Taxonomy" id="1227456"/>
    <lineage>
        <taxon>Archaea</taxon>
        <taxon>Methanobacteriati</taxon>
        <taxon>Methanobacteriota</taxon>
        <taxon>Stenosarchaea group</taxon>
        <taxon>Halobacteria</taxon>
        <taxon>Halobacteriales</taxon>
        <taxon>Halococcaceae</taxon>
        <taxon>Halococcus</taxon>
    </lineage>
</organism>
<comment type="caution">
    <text evidence="2">The sequence shown here is derived from an EMBL/GenBank/DDBJ whole genome shotgun (WGS) entry which is preliminary data.</text>
</comment>
<dbReference type="AlphaFoldDB" id="M0NBN6"/>
<reference evidence="2 3" key="1">
    <citation type="journal article" date="2014" name="PLoS Genet.">
        <title>Phylogenetically driven sequencing of extremely halophilic archaea reveals strategies for static and dynamic osmo-response.</title>
        <authorList>
            <person name="Becker E.A."/>
            <person name="Seitzer P.M."/>
            <person name="Tritt A."/>
            <person name="Larsen D."/>
            <person name="Krusor M."/>
            <person name="Yao A.I."/>
            <person name="Wu D."/>
            <person name="Madern D."/>
            <person name="Eisen J.A."/>
            <person name="Darling A.E."/>
            <person name="Facciotti M.T."/>
        </authorList>
    </citation>
    <scope>NUCLEOTIDE SEQUENCE [LARGE SCALE GENOMIC DNA]</scope>
    <source>
        <strain evidence="2 3">DSM 8989</strain>
    </source>
</reference>
<evidence type="ECO:0000313" key="2">
    <source>
        <dbReference type="EMBL" id="EMA54489.1"/>
    </source>
</evidence>
<dbReference type="Proteomes" id="UP000011625">
    <property type="component" value="Unassembled WGS sequence"/>
</dbReference>
<gene>
    <name evidence="2" type="ORF">C450_05510</name>
</gene>
<accession>M0NBN6</accession>
<dbReference type="OrthoDB" id="330490at2157"/>
<evidence type="ECO:0000313" key="3">
    <source>
        <dbReference type="Proteomes" id="UP000011625"/>
    </source>
</evidence>
<name>M0NBN6_9EURY</name>
<keyword evidence="3" id="KW-1185">Reference proteome</keyword>
<proteinExistence type="predicted"/>
<dbReference type="PATRIC" id="fig|1227456.3.peg.1117"/>
<protein>
    <recommendedName>
        <fullName evidence="1">HVO-A0261-like N-terminal domain-containing protein</fullName>
    </recommendedName>
</protein>
<evidence type="ECO:0000259" key="1">
    <source>
        <dbReference type="Pfam" id="PF25213"/>
    </source>
</evidence>
<sequence length="126" mass="14593">MSTKADRRDVIQFLAEDPEPLWLLEHLRDEPSTLDDIAEALSLSQAVLRPTLDEFLERRWAERTSEGYRITTLGAFVTMEYLTFLDTLEQIDESEQFIQELPLEAISSFHSIPETDASDTMNESRR</sequence>
<dbReference type="InterPro" id="IPR057527">
    <property type="entry name" value="HVO_A0261-like_N"/>
</dbReference>
<feature type="domain" description="HVO-A0261-like N-terminal" evidence="1">
    <location>
        <begin position="9"/>
        <end position="92"/>
    </location>
</feature>
<dbReference type="EMBL" id="AOME01000027">
    <property type="protein sequence ID" value="EMA54489.1"/>
    <property type="molecule type" value="Genomic_DNA"/>
</dbReference>
<dbReference type="SUPFAM" id="SSF46785">
    <property type="entry name" value="Winged helix' DNA-binding domain"/>
    <property type="match status" value="1"/>
</dbReference>
<dbReference type="Pfam" id="PF25213">
    <property type="entry name" value="HVO_A0261_N"/>
    <property type="match status" value="1"/>
</dbReference>
<dbReference type="RefSeq" id="WP_005041057.1">
    <property type="nucleotide sequence ID" value="NZ_AOME01000027.1"/>
</dbReference>
<dbReference type="InterPro" id="IPR036390">
    <property type="entry name" value="WH_DNA-bd_sf"/>
</dbReference>